<accession>A0A1G9WFS0</accession>
<evidence type="ECO:0000313" key="2">
    <source>
        <dbReference type="Proteomes" id="UP000199451"/>
    </source>
</evidence>
<keyword evidence="2" id="KW-1185">Reference proteome</keyword>
<dbReference type="Proteomes" id="UP000199451">
    <property type="component" value="Unassembled WGS sequence"/>
</dbReference>
<evidence type="ECO:0008006" key="3">
    <source>
        <dbReference type="Google" id="ProtNLM"/>
    </source>
</evidence>
<dbReference type="EMBL" id="FNHL01000003">
    <property type="protein sequence ID" value="SDM83319.1"/>
    <property type="molecule type" value="Genomic_DNA"/>
</dbReference>
<dbReference type="Pfam" id="PF24366">
    <property type="entry name" value="DUF7522"/>
    <property type="match status" value="1"/>
</dbReference>
<dbReference type="AlphaFoldDB" id="A0A1G9WFS0"/>
<proteinExistence type="predicted"/>
<dbReference type="RefSeq" id="WP_089698268.1">
    <property type="nucleotide sequence ID" value="NZ_FNHL01000003.1"/>
</dbReference>
<evidence type="ECO:0000313" key="1">
    <source>
        <dbReference type="EMBL" id="SDM83319.1"/>
    </source>
</evidence>
<dbReference type="STRING" id="660521.SAMN04487949_2741"/>
<reference evidence="2" key="1">
    <citation type="submission" date="2016-10" db="EMBL/GenBank/DDBJ databases">
        <authorList>
            <person name="Varghese N."/>
            <person name="Submissions S."/>
        </authorList>
    </citation>
    <scope>NUCLEOTIDE SEQUENCE [LARGE SCALE GENOMIC DNA]</scope>
    <source>
        <strain evidence="2">CGMCC 1.10119</strain>
    </source>
</reference>
<dbReference type="InterPro" id="IPR055944">
    <property type="entry name" value="DUF7522"/>
</dbReference>
<organism evidence="1 2">
    <name type="scientific">Halogranum gelatinilyticum</name>
    <dbReference type="NCBI Taxonomy" id="660521"/>
    <lineage>
        <taxon>Archaea</taxon>
        <taxon>Methanobacteriati</taxon>
        <taxon>Methanobacteriota</taxon>
        <taxon>Stenosarchaea group</taxon>
        <taxon>Halobacteria</taxon>
        <taxon>Halobacteriales</taxon>
        <taxon>Haloferacaceae</taxon>
    </lineage>
</organism>
<sequence length="132" mass="14379">MSEQCVRRLSSFCGERVGSGFLGSVFYTDSGFTKVHSSPEIRAAFSAEEVTRLVARARAIHRALVEASQIGSSLGEPQSVVTQFEQFFTIQLPISDCDGVVLLFSRDVGRNLSTFVDECRSFVGDDADSMAV</sequence>
<gene>
    <name evidence="1" type="ORF">SAMN04487949_2741</name>
</gene>
<name>A0A1G9WFS0_9EURY</name>
<protein>
    <recommendedName>
        <fullName evidence="3">Roadblock/LAMTOR2 domain-containing protein</fullName>
    </recommendedName>
</protein>